<dbReference type="EMBL" id="CP013243">
    <property type="protein sequence ID" value="APH16061.1"/>
    <property type="molecule type" value="Genomic_DNA"/>
</dbReference>
<dbReference type="RefSeq" id="WP_072586236.1">
    <property type="nucleotide sequence ID" value="NZ_CP013243.1"/>
</dbReference>
<dbReference type="SUPFAM" id="SSF53448">
    <property type="entry name" value="Nucleotide-diphospho-sugar transferases"/>
    <property type="match status" value="1"/>
</dbReference>
<keyword evidence="5 9" id="KW-0812">Transmembrane</keyword>
<dbReference type="InterPro" id="IPR050256">
    <property type="entry name" value="Glycosyltransferase_2"/>
</dbReference>
<evidence type="ECO:0000256" key="7">
    <source>
        <dbReference type="ARBA" id="ARBA00023136"/>
    </source>
</evidence>
<feature type="transmembrane region" description="Helical" evidence="9">
    <location>
        <begin position="232"/>
        <end position="252"/>
    </location>
</feature>
<sequence length="335" mass="38580">MKLSIIIPSYNEDNVIKITYKELKRILEQDSLDQHYTYELIFIDDGSKDNTLDVIKQLEKSDAHVKFISFTRNFGKEAGMLAGLTYSTGDAIILIDADLQHPPELICDMVKYYYNGYNQVIAKRNRVGDPKTTTVFSKLYYKIVNHFVDIRLTDGIGDFRLLSRQAVNALLSMKEYNRFSKGMFSWIGFDEKIIEYKNQNRVCGNTKWNFKQLIQYGMDGILSFNNKPLRSILYLGFIMIILGLSYILYSLIRIMLVGIDMPGYFTTITAILVIGGIQLLSLGVIGEYIGRIYYEVKKRPHFLIKETNISKNIEKNTQKDIKISKCNKQSIGGRL</sequence>
<dbReference type="GO" id="GO:0005886">
    <property type="term" value="C:plasma membrane"/>
    <property type="evidence" value="ECO:0007669"/>
    <property type="project" value="UniProtKB-SubCell"/>
</dbReference>
<gene>
    <name evidence="11" type="ORF">NPD5_2813</name>
</gene>
<reference evidence="11 12" key="1">
    <citation type="submission" date="2015-11" db="EMBL/GenBank/DDBJ databases">
        <authorList>
            <person name="Hill K.K."/>
            <person name="Shirey T.B."/>
            <person name="Raphael B."/>
            <person name="Daligault H.E."/>
            <person name="Davenport K.W."/>
            <person name="Bruce D.C."/>
            <person name="Foley B.T."/>
            <person name="Johnson S.L."/>
        </authorList>
    </citation>
    <scope>NUCLEOTIDE SEQUENCE [LARGE SCALE GENOMIC DNA]</scope>
    <source>
        <strain evidence="11 12">CDC_1632</strain>
    </source>
</reference>
<evidence type="ECO:0000256" key="4">
    <source>
        <dbReference type="ARBA" id="ARBA00022679"/>
    </source>
</evidence>
<dbReference type="GO" id="GO:0016757">
    <property type="term" value="F:glycosyltransferase activity"/>
    <property type="evidence" value="ECO:0007669"/>
    <property type="project" value="UniProtKB-KW"/>
</dbReference>
<dbReference type="Pfam" id="PF00535">
    <property type="entry name" value="Glycos_transf_2"/>
    <property type="match status" value="1"/>
</dbReference>
<evidence type="ECO:0000313" key="12">
    <source>
        <dbReference type="Proteomes" id="UP000182204"/>
    </source>
</evidence>
<feature type="domain" description="Glycosyltransferase 2-like" evidence="10">
    <location>
        <begin position="4"/>
        <end position="169"/>
    </location>
</feature>
<evidence type="ECO:0000259" key="10">
    <source>
        <dbReference type="Pfam" id="PF00535"/>
    </source>
</evidence>
<evidence type="ECO:0000256" key="5">
    <source>
        <dbReference type="ARBA" id="ARBA00022692"/>
    </source>
</evidence>
<protein>
    <submittedName>
        <fullName evidence="11">Glycosyltransferase like 2 family protein</fullName>
    </submittedName>
</protein>
<dbReference type="PANTHER" id="PTHR48090:SF8">
    <property type="entry name" value="GLYCOSYLTRANSFERASE CSBB-RELATED"/>
    <property type="match status" value="1"/>
</dbReference>
<evidence type="ECO:0000256" key="9">
    <source>
        <dbReference type="SAM" id="Phobius"/>
    </source>
</evidence>
<evidence type="ECO:0000256" key="2">
    <source>
        <dbReference type="ARBA" id="ARBA00022475"/>
    </source>
</evidence>
<evidence type="ECO:0000256" key="1">
    <source>
        <dbReference type="ARBA" id="ARBA00004651"/>
    </source>
</evidence>
<dbReference type="PANTHER" id="PTHR48090">
    <property type="entry name" value="UNDECAPRENYL-PHOSPHATE 4-DEOXY-4-FORMAMIDO-L-ARABINOSE TRANSFERASE-RELATED"/>
    <property type="match status" value="1"/>
</dbReference>
<evidence type="ECO:0000313" key="11">
    <source>
        <dbReference type="EMBL" id="APH16061.1"/>
    </source>
</evidence>
<organism evidence="11 12">
    <name type="scientific">Clostridium sporogenes</name>
    <dbReference type="NCBI Taxonomy" id="1509"/>
    <lineage>
        <taxon>Bacteria</taxon>
        <taxon>Bacillati</taxon>
        <taxon>Bacillota</taxon>
        <taxon>Clostridia</taxon>
        <taxon>Eubacteriales</taxon>
        <taxon>Clostridiaceae</taxon>
        <taxon>Clostridium</taxon>
    </lineage>
</organism>
<comment type="subcellular location">
    <subcellularLocation>
        <location evidence="1">Cell membrane</location>
        <topology evidence="1">Multi-pass membrane protein</topology>
    </subcellularLocation>
</comment>
<keyword evidence="7 9" id="KW-0472">Membrane</keyword>
<dbReference type="InterPro" id="IPR001173">
    <property type="entry name" value="Glyco_trans_2-like"/>
</dbReference>
<dbReference type="Gene3D" id="3.90.550.10">
    <property type="entry name" value="Spore Coat Polysaccharide Biosynthesis Protein SpsA, Chain A"/>
    <property type="match status" value="1"/>
</dbReference>
<evidence type="ECO:0000256" key="3">
    <source>
        <dbReference type="ARBA" id="ARBA00022676"/>
    </source>
</evidence>
<dbReference type="FunFam" id="3.90.550.10:FF:000079">
    <property type="entry name" value="Probable glycosyl transferase"/>
    <property type="match status" value="1"/>
</dbReference>
<dbReference type="Proteomes" id="UP000182204">
    <property type="component" value="Chromosome"/>
</dbReference>
<keyword evidence="3" id="KW-0328">Glycosyltransferase</keyword>
<accession>A0A1L3NJ26</accession>
<keyword evidence="6 9" id="KW-1133">Transmembrane helix</keyword>
<keyword evidence="2" id="KW-1003">Cell membrane</keyword>
<dbReference type="CDD" id="cd04187">
    <property type="entry name" value="DPM1_like_bac"/>
    <property type="match status" value="1"/>
</dbReference>
<comment type="similarity">
    <text evidence="8">Belongs to the glycosyltransferase 2 family. GtrB subfamily.</text>
</comment>
<evidence type="ECO:0000256" key="8">
    <source>
        <dbReference type="ARBA" id="ARBA00038152"/>
    </source>
</evidence>
<proteinExistence type="inferred from homology"/>
<evidence type="ECO:0000256" key="6">
    <source>
        <dbReference type="ARBA" id="ARBA00022989"/>
    </source>
</evidence>
<dbReference type="AlphaFoldDB" id="A0A1L3NJ26"/>
<name>A0A1L3NJ26_CLOSG</name>
<feature type="transmembrane region" description="Helical" evidence="9">
    <location>
        <begin position="264"/>
        <end position="289"/>
    </location>
</feature>
<dbReference type="InterPro" id="IPR029044">
    <property type="entry name" value="Nucleotide-diphossugar_trans"/>
</dbReference>
<keyword evidence="4 11" id="KW-0808">Transferase</keyword>